<name>A0A6J6IQ75_9ZZZZ</name>
<proteinExistence type="inferred from homology"/>
<dbReference type="AlphaFoldDB" id="A0A6J6IQ75"/>
<dbReference type="EC" id="3.4.11.1" evidence="3"/>
<evidence type="ECO:0000256" key="6">
    <source>
        <dbReference type="ARBA" id="ARBA00022801"/>
    </source>
</evidence>
<sequence length="493" mass="49819">MTLTLATTAASSTTCDALVVAVMPKGKGLELAAHGITTAQSTKLLAALKTLGATGKSGEVTKVAGITGIKAPLVVAVGIGDIRKGLDLEALRVALGNAIRALAGTKKVAIAVAPEEDKLRASALGAALGAYSFTAFKSNPAKAPAPVATIVLLVPGVATDALKAVVAEVNVIADAVNLSRDLVNTPPNALVPADLALEAKKAVAGLPVKVTIWDEKALKRENCGGILAVGQGSVNPPRLTKLEYIPKGATKTLHIVGKGITFDTGGISIKPAPGMDEMKGDMGGAAAIVGAMQAIATLGLNVNVTGWIPSAENMPSGTAQRPGDVITMFGGKTVEVLNTDAEGRLVLADALGLAALEKPDLIIDAATLTGAQRVALGSRLAGVMANDDDSRALVCAAAELAGEAMWPMPLPDDLRPSIDSATADLANIGDRFGGMLSAGIFLAEFVPAGQKWVHIDIAGPSFNDKGAYGYTPKGGTGSAVRTFVQVAKGLAAE</sequence>
<dbReference type="Pfam" id="PF02789">
    <property type="entry name" value="Peptidase_M17_N"/>
    <property type="match status" value="1"/>
</dbReference>
<dbReference type="SUPFAM" id="SSF53187">
    <property type="entry name" value="Zn-dependent exopeptidases"/>
    <property type="match status" value="1"/>
</dbReference>
<dbReference type="CDD" id="cd00433">
    <property type="entry name" value="Peptidase_M17"/>
    <property type="match status" value="1"/>
</dbReference>
<dbReference type="GO" id="GO:0005737">
    <property type="term" value="C:cytoplasm"/>
    <property type="evidence" value="ECO:0007669"/>
    <property type="project" value="InterPro"/>
</dbReference>
<dbReference type="GO" id="GO:0030145">
    <property type="term" value="F:manganese ion binding"/>
    <property type="evidence" value="ECO:0007669"/>
    <property type="project" value="InterPro"/>
</dbReference>
<dbReference type="PANTHER" id="PTHR11963:SF23">
    <property type="entry name" value="CYTOSOL AMINOPEPTIDASE"/>
    <property type="match status" value="1"/>
</dbReference>
<dbReference type="PROSITE" id="PS00631">
    <property type="entry name" value="CYTOSOL_AP"/>
    <property type="match status" value="1"/>
</dbReference>
<dbReference type="InterPro" id="IPR011356">
    <property type="entry name" value="Leucine_aapep/pepB"/>
</dbReference>
<evidence type="ECO:0000256" key="4">
    <source>
        <dbReference type="ARBA" id="ARBA00022438"/>
    </source>
</evidence>
<keyword evidence="6" id="KW-0378">Hydrolase</keyword>
<evidence type="ECO:0000256" key="5">
    <source>
        <dbReference type="ARBA" id="ARBA00022670"/>
    </source>
</evidence>
<reference evidence="8" key="1">
    <citation type="submission" date="2020-05" db="EMBL/GenBank/DDBJ databases">
        <authorList>
            <person name="Chiriac C."/>
            <person name="Salcher M."/>
            <person name="Ghai R."/>
            <person name="Kavagutti S V."/>
        </authorList>
    </citation>
    <scope>NUCLEOTIDE SEQUENCE</scope>
</reference>
<keyword evidence="5" id="KW-0645">Protease</keyword>
<dbReference type="GO" id="GO:0006508">
    <property type="term" value="P:proteolysis"/>
    <property type="evidence" value="ECO:0007669"/>
    <property type="project" value="UniProtKB-KW"/>
</dbReference>
<keyword evidence="4" id="KW-0031">Aminopeptidase</keyword>
<dbReference type="PRINTS" id="PR00481">
    <property type="entry name" value="LAMNOPPTDASE"/>
</dbReference>
<dbReference type="Gene3D" id="3.40.630.10">
    <property type="entry name" value="Zn peptidases"/>
    <property type="match status" value="1"/>
</dbReference>
<dbReference type="Pfam" id="PF00883">
    <property type="entry name" value="Peptidase_M17"/>
    <property type="match status" value="1"/>
</dbReference>
<protein>
    <recommendedName>
        <fullName evidence="3">leucyl aminopeptidase</fullName>
        <ecNumber evidence="3">3.4.11.1</ecNumber>
    </recommendedName>
</protein>
<dbReference type="NCBIfam" id="NF002073">
    <property type="entry name" value="PRK00913.1-2"/>
    <property type="match status" value="1"/>
</dbReference>
<evidence type="ECO:0000256" key="3">
    <source>
        <dbReference type="ARBA" id="ARBA00012565"/>
    </source>
</evidence>
<comment type="similarity">
    <text evidence="2">Belongs to the peptidase M17 family.</text>
</comment>
<comment type="catalytic activity">
    <reaction evidence="1">
        <text>Release of an N-terminal amino acid, Xaa-|-Yaa-, in which Xaa is preferably Leu, but may be other amino acids including Pro although not Arg or Lys, and Yaa may be Pro. Amino acid amides and methyl esters are also readily hydrolyzed, but rates on arylamides are exceedingly low.</text>
        <dbReference type="EC" id="3.4.11.1"/>
    </reaction>
</comment>
<dbReference type="InterPro" id="IPR023042">
    <property type="entry name" value="Peptidase_M17_leu_NH2_pept"/>
</dbReference>
<feature type="domain" description="Cytosol aminopeptidase" evidence="7">
    <location>
        <begin position="338"/>
        <end position="345"/>
    </location>
</feature>
<evidence type="ECO:0000256" key="1">
    <source>
        <dbReference type="ARBA" id="ARBA00000135"/>
    </source>
</evidence>
<organism evidence="8">
    <name type="scientific">freshwater metagenome</name>
    <dbReference type="NCBI Taxonomy" id="449393"/>
    <lineage>
        <taxon>unclassified sequences</taxon>
        <taxon>metagenomes</taxon>
        <taxon>ecological metagenomes</taxon>
    </lineage>
</organism>
<evidence type="ECO:0000259" key="7">
    <source>
        <dbReference type="PROSITE" id="PS00631"/>
    </source>
</evidence>
<dbReference type="SUPFAM" id="SSF52949">
    <property type="entry name" value="Macro domain-like"/>
    <property type="match status" value="1"/>
</dbReference>
<gene>
    <name evidence="8" type="ORF">UFOPK1908_01212</name>
</gene>
<dbReference type="InterPro" id="IPR000819">
    <property type="entry name" value="Peptidase_M17_C"/>
</dbReference>
<evidence type="ECO:0000313" key="8">
    <source>
        <dbReference type="EMBL" id="CAB4626574.1"/>
    </source>
</evidence>
<dbReference type="InterPro" id="IPR043472">
    <property type="entry name" value="Macro_dom-like"/>
</dbReference>
<dbReference type="InterPro" id="IPR008283">
    <property type="entry name" value="Peptidase_M17_N"/>
</dbReference>
<accession>A0A6J6IQ75</accession>
<dbReference type="EMBL" id="CAEZVB010000068">
    <property type="protein sequence ID" value="CAB4626574.1"/>
    <property type="molecule type" value="Genomic_DNA"/>
</dbReference>
<dbReference type="GO" id="GO:0070006">
    <property type="term" value="F:metalloaminopeptidase activity"/>
    <property type="evidence" value="ECO:0007669"/>
    <property type="project" value="InterPro"/>
</dbReference>
<dbReference type="PANTHER" id="PTHR11963">
    <property type="entry name" value="LEUCINE AMINOPEPTIDASE-RELATED"/>
    <property type="match status" value="1"/>
</dbReference>
<dbReference type="HAMAP" id="MF_00181">
    <property type="entry name" value="Cytosol_peptidase_M17"/>
    <property type="match status" value="1"/>
</dbReference>
<dbReference type="Gene3D" id="3.40.220.10">
    <property type="entry name" value="Leucine Aminopeptidase, subunit E, domain 1"/>
    <property type="match status" value="1"/>
</dbReference>
<evidence type="ECO:0000256" key="2">
    <source>
        <dbReference type="ARBA" id="ARBA00009528"/>
    </source>
</evidence>